<organism evidence="6 7">
    <name type="scientific">Acidithrix ferrooxidans</name>
    <dbReference type="NCBI Taxonomy" id="1280514"/>
    <lineage>
        <taxon>Bacteria</taxon>
        <taxon>Bacillati</taxon>
        <taxon>Actinomycetota</taxon>
        <taxon>Acidimicrobiia</taxon>
        <taxon>Acidimicrobiales</taxon>
        <taxon>Acidimicrobiaceae</taxon>
        <taxon>Acidithrix</taxon>
    </lineage>
</organism>
<dbReference type="OrthoDB" id="9806388at2"/>
<dbReference type="InterPro" id="IPR036005">
    <property type="entry name" value="Creatinase/aminopeptidase-like"/>
</dbReference>
<dbReference type="PANTHER" id="PTHR46112:SF3">
    <property type="entry name" value="AMINOPEPTIDASE YPDF"/>
    <property type="match status" value="1"/>
</dbReference>
<comment type="similarity">
    <text evidence="3">Belongs to the peptidase M24B family.</text>
</comment>
<dbReference type="RefSeq" id="WP_082058698.1">
    <property type="nucleotide sequence ID" value="NZ_JXYS01000074.1"/>
</dbReference>
<evidence type="ECO:0000256" key="2">
    <source>
        <dbReference type="ARBA" id="ARBA00022801"/>
    </source>
</evidence>
<keyword evidence="6" id="KW-0031">Aminopeptidase</keyword>
<dbReference type="CDD" id="cd01092">
    <property type="entry name" value="APP-like"/>
    <property type="match status" value="1"/>
</dbReference>
<dbReference type="PANTHER" id="PTHR46112">
    <property type="entry name" value="AMINOPEPTIDASE"/>
    <property type="match status" value="1"/>
</dbReference>
<accession>A0A0D8HG42</accession>
<dbReference type="Pfam" id="PF01321">
    <property type="entry name" value="Creatinase_N"/>
    <property type="match status" value="1"/>
</dbReference>
<keyword evidence="1 3" id="KW-0479">Metal-binding</keyword>
<dbReference type="EC" id="3.4.11.-" evidence="6"/>
<dbReference type="GO" id="GO:0004177">
    <property type="term" value="F:aminopeptidase activity"/>
    <property type="evidence" value="ECO:0007669"/>
    <property type="project" value="UniProtKB-KW"/>
</dbReference>
<evidence type="ECO:0000313" key="6">
    <source>
        <dbReference type="EMBL" id="KJF16782.1"/>
    </source>
</evidence>
<dbReference type="InterPro" id="IPR000994">
    <property type="entry name" value="Pept_M24"/>
</dbReference>
<dbReference type="Gene3D" id="3.90.230.10">
    <property type="entry name" value="Creatinase/methionine aminopeptidase superfamily"/>
    <property type="match status" value="1"/>
</dbReference>
<evidence type="ECO:0000259" key="5">
    <source>
        <dbReference type="Pfam" id="PF01321"/>
    </source>
</evidence>
<dbReference type="PROSITE" id="PS00491">
    <property type="entry name" value="PROLINE_PEPTIDASE"/>
    <property type="match status" value="1"/>
</dbReference>
<dbReference type="GO" id="GO:0046872">
    <property type="term" value="F:metal ion binding"/>
    <property type="evidence" value="ECO:0007669"/>
    <property type="project" value="UniProtKB-KW"/>
</dbReference>
<dbReference type="EMBL" id="JXYS01000074">
    <property type="protein sequence ID" value="KJF16782.1"/>
    <property type="molecule type" value="Genomic_DNA"/>
</dbReference>
<dbReference type="STRING" id="1280514.AXFE_23610"/>
<dbReference type="PATRIC" id="fig|1280514.3.peg.3115"/>
<dbReference type="InterPro" id="IPR029149">
    <property type="entry name" value="Creatin/AminoP/Spt16_N"/>
</dbReference>
<dbReference type="InterPro" id="IPR001131">
    <property type="entry name" value="Peptidase_M24B_aminopep-P_CS"/>
</dbReference>
<keyword evidence="6" id="KW-0645">Protease</keyword>
<name>A0A0D8HG42_9ACTN</name>
<comment type="caution">
    <text evidence="6">The sequence shown here is derived from an EMBL/GenBank/DDBJ whole genome shotgun (WGS) entry which is preliminary data.</text>
</comment>
<evidence type="ECO:0000256" key="1">
    <source>
        <dbReference type="ARBA" id="ARBA00022723"/>
    </source>
</evidence>
<evidence type="ECO:0000256" key="3">
    <source>
        <dbReference type="RuleBase" id="RU000590"/>
    </source>
</evidence>
<evidence type="ECO:0000259" key="4">
    <source>
        <dbReference type="Pfam" id="PF00557"/>
    </source>
</evidence>
<feature type="domain" description="Creatinase N-terminal" evidence="5">
    <location>
        <begin position="24"/>
        <end position="146"/>
    </location>
</feature>
<feature type="domain" description="Peptidase M24" evidence="4">
    <location>
        <begin position="153"/>
        <end position="357"/>
    </location>
</feature>
<dbReference type="InterPro" id="IPR050659">
    <property type="entry name" value="Peptidase_M24B"/>
</dbReference>
<dbReference type="SUPFAM" id="SSF53092">
    <property type="entry name" value="Creatinase/prolidase N-terminal domain"/>
    <property type="match status" value="1"/>
</dbReference>
<dbReference type="SUPFAM" id="SSF55920">
    <property type="entry name" value="Creatinase/aminopeptidase"/>
    <property type="match status" value="1"/>
</dbReference>
<dbReference type="Pfam" id="PF00557">
    <property type="entry name" value="Peptidase_M24"/>
    <property type="match status" value="1"/>
</dbReference>
<dbReference type="Proteomes" id="UP000032360">
    <property type="component" value="Unassembled WGS sequence"/>
</dbReference>
<dbReference type="AlphaFoldDB" id="A0A0D8HG42"/>
<reference evidence="6 7" key="1">
    <citation type="submission" date="2015-01" db="EMBL/GenBank/DDBJ databases">
        <title>Draft genome of the acidophilic iron oxidizer Acidithrix ferrooxidans strain Py-F3.</title>
        <authorList>
            <person name="Poehlein A."/>
            <person name="Eisen S."/>
            <person name="Schloemann M."/>
            <person name="Johnson B.D."/>
            <person name="Daniel R."/>
            <person name="Muehling M."/>
        </authorList>
    </citation>
    <scope>NUCLEOTIDE SEQUENCE [LARGE SCALE GENOMIC DNA]</scope>
    <source>
        <strain evidence="6 7">Py-F3</strain>
    </source>
</reference>
<keyword evidence="7" id="KW-1185">Reference proteome</keyword>
<keyword evidence="2 6" id="KW-0378">Hydrolase</keyword>
<gene>
    <name evidence="6" type="primary">ypdF1</name>
    <name evidence="6" type="ORF">AXFE_23610</name>
</gene>
<protein>
    <submittedName>
        <fullName evidence="6">Aminopeptidase YpdF</fullName>
        <ecNumber evidence="6">3.4.11.-</ecNumber>
    </submittedName>
</protein>
<dbReference type="Gene3D" id="3.40.350.10">
    <property type="entry name" value="Creatinase/prolidase N-terminal domain"/>
    <property type="match status" value="1"/>
</dbReference>
<proteinExistence type="inferred from homology"/>
<dbReference type="InterPro" id="IPR000587">
    <property type="entry name" value="Creatinase_N"/>
</dbReference>
<sequence>MMSISRILRFVELALSKTQEPFIFLSTEPTTVYYFTAFASSNATILITKSDQETVEVNLVTDGRYLDQARSNLSDLLQSTQINFQIINQAENSFQSIIQSNSTKEPRLLLEFDRISHANFLGVLSSFATKPEVLDVTSLLVSQRQVKDHKEIEKIARAATIASMAFEEFATELRPGTTEAQAAARLDYLIRINGGEGVAFDTIVASGPNSSFPHAVPTDRPIMTNEPIVVDFGATFEGYRSDCSRTIKTAGTSFSDEVEEVYQKVLLSQEEGISMLRPGVSSGTIDDRCRTSFDEGSRRYFSHGTGHGVGLEIHEAPWLLKGQTTELCEGMVVTVEPGLYYPNQFGIRIEDLFVITDQGARLLTNLTK</sequence>
<evidence type="ECO:0000313" key="7">
    <source>
        <dbReference type="Proteomes" id="UP000032360"/>
    </source>
</evidence>